<evidence type="ECO:0000313" key="2">
    <source>
        <dbReference type="EMBL" id="JAH51888.1"/>
    </source>
</evidence>
<feature type="region of interest" description="Disordered" evidence="1">
    <location>
        <begin position="1"/>
        <end position="30"/>
    </location>
</feature>
<proteinExistence type="predicted"/>
<evidence type="ECO:0000256" key="1">
    <source>
        <dbReference type="SAM" id="MobiDB-lite"/>
    </source>
</evidence>
<dbReference type="EMBL" id="GBXM01056689">
    <property type="protein sequence ID" value="JAH51888.1"/>
    <property type="molecule type" value="Transcribed_RNA"/>
</dbReference>
<protein>
    <submittedName>
        <fullName evidence="2">Uncharacterized protein</fullName>
    </submittedName>
</protein>
<organism evidence="2">
    <name type="scientific">Anguilla anguilla</name>
    <name type="common">European freshwater eel</name>
    <name type="synonym">Muraena anguilla</name>
    <dbReference type="NCBI Taxonomy" id="7936"/>
    <lineage>
        <taxon>Eukaryota</taxon>
        <taxon>Metazoa</taxon>
        <taxon>Chordata</taxon>
        <taxon>Craniata</taxon>
        <taxon>Vertebrata</taxon>
        <taxon>Euteleostomi</taxon>
        <taxon>Actinopterygii</taxon>
        <taxon>Neopterygii</taxon>
        <taxon>Teleostei</taxon>
        <taxon>Anguilliformes</taxon>
        <taxon>Anguillidae</taxon>
        <taxon>Anguilla</taxon>
    </lineage>
</organism>
<dbReference type="AlphaFoldDB" id="A0A0E9TGP6"/>
<accession>A0A0E9TGP6</accession>
<name>A0A0E9TGP6_ANGAN</name>
<sequence length="30" mass="3425">MSLWNLWTHPLPTSSAPPPKNLPSKQLVFH</sequence>
<reference evidence="2" key="1">
    <citation type="submission" date="2014-11" db="EMBL/GenBank/DDBJ databases">
        <authorList>
            <person name="Amaro Gonzalez C."/>
        </authorList>
    </citation>
    <scope>NUCLEOTIDE SEQUENCE</scope>
</reference>
<reference evidence="2" key="2">
    <citation type="journal article" date="2015" name="Fish Shellfish Immunol.">
        <title>Early steps in the European eel (Anguilla anguilla)-Vibrio vulnificus interaction in the gills: Role of the RtxA13 toxin.</title>
        <authorList>
            <person name="Callol A."/>
            <person name="Pajuelo D."/>
            <person name="Ebbesson L."/>
            <person name="Teles M."/>
            <person name="MacKenzie S."/>
            <person name="Amaro C."/>
        </authorList>
    </citation>
    <scope>NUCLEOTIDE SEQUENCE</scope>
</reference>